<reference evidence="1" key="1">
    <citation type="submission" date="2020-05" db="EMBL/GenBank/DDBJ databases">
        <authorList>
            <person name="Chiriac C."/>
            <person name="Salcher M."/>
            <person name="Ghai R."/>
            <person name="Kavagutti S V."/>
        </authorList>
    </citation>
    <scope>NUCLEOTIDE SEQUENCE</scope>
</reference>
<proteinExistence type="predicted"/>
<gene>
    <name evidence="1" type="ORF">UFOPK4347_01352</name>
</gene>
<accession>A0A6J7UM58</accession>
<dbReference type="PIRSF" id="PIRSF028754">
    <property type="entry name" value="UCP028754"/>
    <property type="match status" value="1"/>
</dbReference>
<evidence type="ECO:0000313" key="1">
    <source>
        <dbReference type="EMBL" id="CAB5066999.1"/>
    </source>
</evidence>
<dbReference type="AlphaFoldDB" id="A0A6J7UM58"/>
<dbReference type="Gene3D" id="3.40.50.10900">
    <property type="entry name" value="PAC-like subunit"/>
    <property type="match status" value="1"/>
</dbReference>
<dbReference type="Pfam" id="PF09754">
    <property type="entry name" value="PAC2"/>
    <property type="match status" value="1"/>
</dbReference>
<dbReference type="EMBL" id="CAFBQU010000044">
    <property type="protein sequence ID" value="CAB5066999.1"/>
    <property type="molecule type" value="Genomic_DNA"/>
</dbReference>
<organism evidence="1">
    <name type="scientific">freshwater metagenome</name>
    <dbReference type="NCBI Taxonomy" id="449393"/>
    <lineage>
        <taxon>unclassified sequences</taxon>
        <taxon>metagenomes</taxon>
        <taxon>ecological metagenomes</taxon>
    </lineage>
</organism>
<protein>
    <submittedName>
        <fullName evidence="1">Unannotated protein</fullName>
    </submittedName>
</protein>
<dbReference type="InterPro" id="IPR008492">
    <property type="entry name" value="Rv2714-like"/>
</dbReference>
<sequence length="287" mass="32073">MISKDVLTASWDDIAPLRDPVFLIALRGWFDVSNAATAAIEWCVQERVVTIVGSIDPDPFFDFTHERPEVYLDEDEERQLRWPENDIYVARFPEGARDLVLLSGVEPHIHWSTFIDCIVDVAQGLKCSAVVSLGALADQVPHTRLPPVVGSTTNPDLARRLGLSQPQYQGPTGVIGVMQERFDRTGMPAVSLRVGVPHYLTNAQHPRSTAALLRHLEHVLGVPTNHGGIDADVRRWAVLHEEAVEDDAQTLAYVRMLEQQFDRRAEAAIPTGEDLAAQFEKFLREQD</sequence>
<name>A0A6J7UM58_9ZZZZ</name>
<dbReference type="SUPFAM" id="SSF159659">
    <property type="entry name" value="Cgl1923-like"/>
    <property type="match status" value="1"/>
</dbReference>
<dbReference type="InterPro" id="IPR019151">
    <property type="entry name" value="Proteasome_assmbl_chaperone_2"/>
</dbReference>
<dbReference type="InterPro" id="IPR038389">
    <property type="entry name" value="PSMG2_sf"/>
</dbReference>